<feature type="compositionally biased region" description="Basic and acidic residues" evidence="1">
    <location>
        <begin position="71"/>
        <end position="85"/>
    </location>
</feature>
<feature type="compositionally biased region" description="Basic and acidic residues" evidence="1">
    <location>
        <begin position="132"/>
        <end position="149"/>
    </location>
</feature>
<dbReference type="STRING" id="623744.A0A553QID1"/>
<dbReference type="PANTHER" id="PTHR46582:SF1">
    <property type="entry name" value="ZINC FINGER CCCH DOMAIN-CONTAINING PROTEIN 18"/>
    <property type="match status" value="1"/>
</dbReference>
<comment type="caution">
    <text evidence="2">The sequence shown here is derived from an EMBL/GenBank/DDBJ whole genome shotgun (WGS) entry which is preliminary data.</text>
</comment>
<feature type="region of interest" description="Disordered" evidence="1">
    <location>
        <begin position="1"/>
        <end position="243"/>
    </location>
</feature>
<accession>A0A553QID1</accession>
<proteinExistence type="predicted"/>
<dbReference type="OrthoDB" id="10072532at2759"/>
<dbReference type="AlphaFoldDB" id="A0A553QID1"/>
<dbReference type="EMBL" id="SRMA01025941">
    <property type="protein sequence ID" value="TRY89689.1"/>
    <property type="molecule type" value="Genomic_DNA"/>
</dbReference>
<dbReference type="PANTHER" id="PTHR46582">
    <property type="entry name" value="ZINC FINGER CCCH DOMAIN-CONTAINING PROTEIN 18"/>
    <property type="match status" value="1"/>
</dbReference>
<feature type="compositionally biased region" description="Basic and acidic residues" evidence="1">
    <location>
        <begin position="22"/>
        <end position="43"/>
    </location>
</feature>
<dbReference type="InterPro" id="IPR052647">
    <property type="entry name" value="Zinc_finger_CCCH-type"/>
</dbReference>
<dbReference type="GO" id="GO:0003723">
    <property type="term" value="F:RNA binding"/>
    <property type="evidence" value="ECO:0007669"/>
    <property type="project" value="TreeGrafter"/>
</dbReference>
<dbReference type="GO" id="GO:0071011">
    <property type="term" value="C:precatalytic spliceosome"/>
    <property type="evidence" value="ECO:0007669"/>
    <property type="project" value="TreeGrafter"/>
</dbReference>
<gene>
    <name evidence="2" type="ORF">DNTS_032317</name>
</gene>
<evidence type="ECO:0008006" key="4">
    <source>
        <dbReference type="Google" id="ProtNLM"/>
    </source>
</evidence>
<name>A0A553QID1_9TELE</name>
<protein>
    <recommendedName>
        <fullName evidence="4">Zinc finger CCCH domain-containing protein 18</fullName>
    </recommendedName>
</protein>
<reference evidence="2 3" key="1">
    <citation type="journal article" date="2019" name="Sci. Data">
        <title>Hybrid genome assembly and annotation of Danionella translucida.</title>
        <authorList>
            <person name="Kadobianskyi M."/>
            <person name="Schulze L."/>
            <person name="Schuelke M."/>
            <person name="Judkewitz B."/>
        </authorList>
    </citation>
    <scope>NUCLEOTIDE SEQUENCE [LARGE SCALE GENOMIC DNA]</scope>
    <source>
        <strain evidence="2 3">Bolton</strain>
    </source>
</reference>
<evidence type="ECO:0000313" key="2">
    <source>
        <dbReference type="EMBL" id="TRY89689.1"/>
    </source>
</evidence>
<evidence type="ECO:0000256" key="1">
    <source>
        <dbReference type="SAM" id="MobiDB-lite"/>
    </source>
</evidence>
<keyword evidence="3" id="KW-1185">Reference proteome</keyword>
<sequence length="267" mass="28765">MYADLASPVSSASSRSPTPGHGPKERGPPRDRGPNRDRDREGVNGKLEGGVTKESREGRAVGIAMILGKPTKKEEPFKDERRRVDPSGLPPKGGSDLPRSGSRGHLMHPQPMGPPAAYGSHKDIKLTLLNKQTDRSNRKRYFPGDKERPPSPVSKRMALSPDRGRDRRMPGRPQLSPRMERPKVPGPRSIPPQGERKRPLSPPPKSSGKAPPAVSAGKPAPLAAPAPAAASASSKPSSTLSRREELLKQLKAVEDAIARKRAKIPGK</sequence>
<feature type="compositionally biased region" description="Low complexity" evidence="1">
    <location>
        <begin position="206"/>
        <end position="238"/>
    </location>
</feature>
<evidence type="ECO:0000313" key="3">
    <source>
        <dbReference type="Proteomes" id="UP000316079"/>
    </source>
</evidence>
<dbReference type="Proteomes" id="UP000316079">
    <property type="component" value="Unassembled WGS sequence"/>
</dbReference>
<feature type="compositionally biased region" description="Low complexity" evidence="1">
    <location>
        <begin position="1"/>
        <end position="17"/>
    </location>
</feature>
<organism evidence="2 3">
    <name type="scientific">Danionella cerebrum</name>
    <dbReference type="NCBI Taxonomy" id="2873325"/>
    <lineage>
        <taxon>Eukaryota</taxon>
        <taxon>Metazoa</taxon>
        <taxon>Chordata</taxon>
        <taxon>Craniata</taxon>
        <taxon>Vertebrata</taxon>
        <taxon>Euteleostomi</taxon>
        <taxon>Actinopterygii</taxon>
        <taxon>Neopterygii</taxon>
        <taxon>Teleostei</taxon>
        <taxon>Ostariophysi</taxon>
        <taxon>Cypriniformes</taxon>
        <taxon>Danionidae</taxon>
        <taxon>Danioninae</taxon>
        <taxon>Danionella</taxon>
    </lineage>
</organism>